<comment type="caution">
    <text evidence="2">The sequence shown here is derived from an EMBL/GenBank/DDBJ whole genome shotgun (WGS) entry which is preliminary data.</text>
</comment>
<evidence type="ECO:0000259" key="1">
    <source>
        <dbReference type="Pfam" id="PF06985"/>
    </source>
</evidence>
<dbReference type="Proteomes" id="UP000624404">
    <property type="component" value="Unassembled WGS sequence"/>
</dbReference>
<organism evidence="2 3">
    <name type="scientific">Sclerotinia trifoliorum</name>
    <dbReference type="NCBI Taxonomy" id="28548"/>
    <lineage>
        <taxon>Eukaryota</taxon>
        <taxon>Fungi</taxon>
        <taxon>Dikarya</taxon>
        <taxon>Ascomycota</taxon>
        <taxon>Pezizomycotina</taxon>
        <taxon>Leotiomycetes</taxon>
        <taxon>Helotiales</taxon>
        <taxon>Sclerotiniaceae</taxon>
        <taxon>Sclerotinia</taxon>
    </lineage>
</organism>
<dbReference type="PANTHER" id="PTHR33112:SF9">
    <property type="entry name" value="HETEROKARYON INCOMPATIBILITY DOMAIN-CONTAINING PROTEIN"/>
    <property type="match status" value="1"/>
</dbReference>
<dbReference type="OrthoDB" id="5362512at2759"/>
<feature type="domain" description="Heterokaryon incompatibility" evidence="1">
    <location>
        <begin position="88"/>
        <end position="236"/>
    </location>
</feature>
<accession>A0A8H2W4R6</accession>
<protein>
    <submittedName>
        <fullName evidence="2">68973a4e-32bc-455a-ac57-2f3cfafeab69-CDS</fullName>
    </submittedName>
</protein>
<dbReference type="Pfam" id="PF06985">
    <property type="entry name" value="HET"/>
    <property type="match status" value="1"/>
</dbReference>
<dbReference type="PANTHER" id="PTHR33112">
    <property type="entry name" value="DOMAIN PROTEIN, PUTATIVE-RELATED"/>
    <property type="match status" value="1"/>
</dbReference>
<reference evidence="2" key="1">
    <citation type="submission" date="2020-10" db="EMBL/GenBank/DDBJ databases">
        <authorList>
            <person name="Kusch S."/>
        </authorList>
    </citation>
    <scope>NUCLEOTIDE SEQUENCE</scope>
    <source>
        <strain evidence="2">SwB9</strain>
    </source>
</reference>
<dbReference type="AlphaFoldDB" id="A0A8H2W4R6"/>
<sequence>MPHKELLQYDYPVYCRHHASIAGISTMSGAALAQATAWYQHCLSGHEACNDSLASTQRMPSRLLRINEDQWYVRLIISKEEVAKDSHYSTLSHCWGNSDILKLTTSSLDKLKAGIPLKILPKTFIEAIYVARKMSIPYLWIDSLCIIQDSVADWQAESALMEDVYGNSSLNIMATASKDSHEGLSRVQNPILDPCLTVQSKWVDATNDLFYLTDTAFWNRTMGTAPLLRRGWVLQERVMSPRSLHFCENELLWECREMNACQSYPKGLPRICESTKSKFKLKEISYDEIIRTPSKGQGLDEVKKRLAYDRWNRWISFYVHTNLTNHSDKLVACSALAKCTRAVVDDVYVAGLWRTKFVEELLWSVQEGSRPREYRAPSWSWASVDGHIYFSSIIKRNIIYHIEIDSVEVTPASHIDDTGSILDGYFRARGLLIRHTIVKDKILGYKLLGNDVRIDWNADVHTLLKKVEIPVIVLPILTHEPAGEPSPNWHASALLLENRKGSPNGFYTRIGVMEKKAMFLKDRKDWGVGKSVVAKLVFLRKRGSSVIKLYNSLRNGKGVDLWPECDKSLYLADSPGSFVVY</sequence>
<keyword evidence="3" id="KW-1185">Reference proteome</keyword>
<dbReference type="EMBL" id="CAJHIA010000037">
    <property type="protein sequence ID" value="CAD6456372.1"/>
    <property type="molecule type" value="Genomic_DNA"/>
</dbReference>
<dbReference type="InterPro" id="IPR010730">
    <property type="entry name" value="HET"/>
</dbReference>
<evidence type="ECO:0000313" key="2">
    <source>
        <dbReference type="EMBL" id="CAD6456372.1"/>
    </source>
</evidence>
<proteinExistence type="predicted"/>
<evidence type="ECO:0000313" key="3">
    <source>
        <dbReference type="Proteomes" id="UP000624404"/>
    </source>
</evidence>
<name>A0A8H2W4R6_9HELO</name>
<gene>
    <name evidence="2" type="ORF">SCLTRI_LOCUS10437</name>
</gene>